<evidence type="ECO:0000256" key="4">
    <source>
        <dbReference type="ARBA" id="ARBA00017286"/>
    </source>
</evidence>
<dbReference type="GO" id="GO:0005634">
    <property type="term" value="C:nucleus"/>
    <property type="evidence" value="ECO:0007669"/>
    <property type="project" value="UniProtKB-SubCell"/>
</dbReference>
<dbReference type="OrthoDB" id="20086at2759"/>
<dbReference type="RefSeq" id="XP_046060561.1">
    <property type="nucleotide sequence ID" value="XM_046205741.1"/>
</dbReference>
<dbReference type="PANTHER" id="PTHR18829:SF0">
    <property type="entry name" value="PROTEIN YAE1 HOMOLOG"/>
    <property type="match status" value="1"/>
</dbReference>
<gene>
    <name evidence="9" type="ORF">OGAPHI_004641</name>
</gene>
<evidence type="ECO:0000256" key="6">
    <source>
        <dbReference type="ARBA" id="ARBA00022490"/>
    </source>
</evidence>
<comment type="subcellular location">
    <subcellularLocation>
        <location evidence="2">Cytoplasm</location>
    </subcellularLocation>
    <subcellularLocation>
        <location evidence="1">Nucleus</location>
    </subcellularLocation>
</comment>
<protein>
    <recommendedName>
        <fullName evidence="5">Protein YAE1</fullName>
    </recommendedName>
    <alternativeName>
        <fullName evidence="4">Protein yae1</fullName>
    </alternativeName>
</protein>
<reference evidence="9" key="1">
    <citation type="journal article" date="2021" name="Open Biol.">
        <title>Shared evolutionary footprints suggest mitochondrial oxidative damage underlies multiple complex I losses in fungi.</title>
        <authorList>
            <person name="Schikora-Tamarit M.A."/>
            <person name="Marcet-Houben M."/>
            <person name="Nosek J."/>
            <person name="Gabaldon T."/>
        </authorList>
    </citation>
    <scope>NUCLEOTIDE SEQUENCE</scope>
    <source>
        <strain evidence="9">CBS6075</strain>
    </source>
</reference>
<name>A0A9P8P417_9ASCO</name>
<dbReference type="Pfam" id="PF09811">
    <property type="entry name" value="Yae1_N"/>
    <property type="match status" value="1"/>
</dbReference>
<evidence type="ECO:0000313" key="9">
    <source>
        <dbReference type="EMBL" id="KAH3664289.1"/>
    </source>
</evidence>
<proteinExistence type="inferred from homology"/>
<evidence type="ECO:0000313" key="10">
    <source>
        <dbReference type="Proteomes" id="UP000769157"/>
    </source>
</evidence>
<comment type="caution">
    <text evidence="9">The sequence shown here is derived from an EMBL/GenBank/DDBJ whole genome shotgun (WGS) entry which is preliminary data.</text>
</comment>
<dbReference type="GeneID" id="70236606"/>
<dbReference type="AlphaFoldDB" id="A0A9P8P417"/>
<keyword evidence="6" id="KW-0963">Cytoplasm</keyword>
<reference evidence="9" key="2">
    <citation type="submission" date="2021-01" db="EMBL/GenBank/DDBJ databases">
        <authorList>
            <person name="Schikora-Tamarit M.A."/>
        </authorList>
    </citation>
    <scope>NUCLEOTIDE SEQUENCE</scope>
    <source>
        <strain evidence="9">CBS6075</strain>
    </source>
</reference>
<keyword evidence="10" id="KW-1185">Reference proteome</keyword>
<keyword evidence="7" id="KW-0539">Nucleus</keyword>
<evidence type="ECO:0000256" key="2">
    <source>
        <dbReference type="ARBA" id="ARBA00004496"/>
    </source>
</evidence>
<dbReference type="PANTHER" id="PTHR18829">
    <property type="entry name" value="PROTEIN YAE1 HOMOLOG"/>
    <property type="match status" value="1"/>
</dbReference>
<evidence type="ECO:0000259" key="8">
    <source>
        <dbReference type="Pfam" id="PF09811"/>
    </source>
</evidence>
<sequence length="143" mass="16057">MTFDDVWLSDDEEFKPNTSEMYGSIENEPKHADLLSLKRKHAKQGYLDGISKAKEESLQQGFDDGYPIGARIGALVGEILASLKLLLDSSMISVNDYDTALKELNITKVLQPEFFDSKLNIAGERTHPAIQKWTAFYESKLDA</sequence>
<dbReference type="InterPro" id="IPR038881">
    <property type="entry name" value="Yae1-like"/>
</dbReference>
<evidence type="ECO:0000256" key="5">
    <source>
        <dbReference type="ARBA" id="ARBA00018400"/>
    </source>
</evidence>
<dbReference type="InterPro" id="IPR019191">
    <property type="entry name" value="Essential_protein_Yae1_N"/>
</dbReference>
<accession>A0A9P8P417</accession>
<comment type="similarity">
    <text evidence="3">Belongs to the YAE1 family.</text>
</comment>
<organism evidence="9 10">
    <name type="scientific">Ogataea philodendri</name>
    <dbReference type="NCBI Taxonomy" id="1378263"/>
    <lineage>
        <taxon>Eukaryota</taxon>
        <taxon>Fungi</taxon>
        <taxon>Dikarya</taxon>
        <taxon>Ascomycota</taxon>
        <taxon>Saccharomycotina</taxon>
        <taxon>Pichiomycetes</taxon>
        <taxon>Pichiales</taxon>
        <taxon>Pichiaceae</taxon>
        <taxon>Ogataea</taxon>
    </lineage>
</organism>
<feature type="domain" description="Essential protein Yae1 N-terminal" evidence="8">
    <location>
        <begin position="45"/>
        <end position="81"/>
    </location>
</feature>
<evidence type="ECO:0000256" key="7">
    <source>
        <dbReference type="ARBA" id="ARBA00023242"/>
    </source>
</evidence>
<evidence type="ECO:0000256" key="3">
    <source>
        <dbReference type="ARBA" id="ARBA00007096"/>
    </source>
</evidence>
<dbReference type="Proteomes" id="UP000769157">
    <property type="component" value="Unassembled WGS sequence"/>
</dbReference>
<evidence type="ECO:0000256" key="1">
    <source>
        <dbReference type="ARBA" id="ARBA00004123"/>
    </source>
</evidence>
<dbReference type="EMBL" id="JAEUBE010000327">
    <property type="protein sequence ID" value="KAH3664289.1"/>
    <property type="molecule type" value="Genomic_DNA"/>
</dbReference>
<dbReference type="GO" id="GO:0005737">
    <property type="term" value="C:cytoplasm"/>
    <property type="evidence" value="ECO:0007669"/>
    <property type="project" value="UniProtKB-SubCell"/>
</dbReference>